<feature type="domain" description="Semialdehyde dehydrogenase NAD-binding" evidence="3">
    <location>
        <begin position="3"/>
        <end position="115"/>
    </location>
</feature>
<sequence length="330" mass="36755">MFNIAIIGASGLIGRSILSVLHERKFPIKNLYLLARKEQEISFDDKVFKCNRLDEFDFKSADIVFNATDRSVIMKYMGDIVESGAFLIDKSDALRMDKDVPLVVSEVNYEINKDKIEANKIVASPNCVAMPAAIILSALLRKTKISHVFMTALQSVSGVGGSGTKGLLEETKKSLMSSHLNPAYFEKVIAFDILPKIGEINSDLSSTEELKIKKEINKIIKNKLYMHVTCARVPVLTGHAIDMHIPCDLSREDAVKALKSMECIHVCDREDNTYVTQRESAGEDEIFVNRIRHIDGVLSMWVSYDNIRSGGAINGVKIAEKIIQSLKSTN</sequence>
<dbReference type="PANTHER" id="PTHR46278">
    <property type="entry name" value="DEHYDROGENASE, PUTATIVE-RELATED"/>
    <property type="match status" value="1"/>
</dbReference>
<dbReference type="InterPro" id="IPR036291">
    <property type="entry name" value="NAD(P)-bd_dom_sf"/>
</dbReference>
<dbReference type="SUPFAM" id="SSF55347">
    <property type="entry name" value="Glyceraldehyde-3-phosphate dehydrogenase-like, C-terminal domain"/>
    <property type="match status" value="1"/>
</dbReference>
<keyword evidence="4" id="KW-0560">Oxidoreductase</keyword>
<dbReference type="RefSeq" id="WP_148980666.1">
    <property type="nucleotide sequence ID" value="NZ_CP043315.1"/>
</dbReference>
<dbReference type="Pfam" id="PF02774">
    <property type="entry name" value="Semialdhyde_dhC"/>
    <property type="match status" value="1"/>
</dbReference>
<name>A0A5C0UDI8_9PROT</name>
<comment type="similarity">
    <text evidence="1">Belongs to the aspartate-semialdehyde dehydrogenase family.</text>
</comment>
<feature type="active site" description="Acyl-thioester intermediate" evidence="2">
    <location>
        <position position="127"/>
    </location>
</feature>
<evidence type="ECO:0000313" key="4">
    <source>
        <dbReference type="EMBL" id="QEK37819.1"/>
    </source>
</evidence>
<dbReference type="InterPro" id="IPR000534">
    <property type="entry name" value="Semialdehyde_DH_NAD-bd"/>
</dbReference>
<dbReference type="Gene3D" id="3.30.360.10">
    <property type="entry name" value="Dihydrodipicolinate Reductase, domain 2"/>
    <property type="match status" value="1"/>
</dbReference>
<dbReference type="NCBIfam" id="NF011456">
    <property type="entry name" value="PRK14874.1"/>
    <property type="match status" value="1"/>
</dbReference>
<gene>
    <name evidence="4" type="ORF">FZC35_00235</name>
</gene>
<evidence type="ECO:0000256" key="1">
    <source>
        <dbReference type="ARBA" id="ARBA00010584"/>
    </source>
</evidence>
<reference evidence="4 5" key="1">
    <citation type="submission" date="2019-08" db="EMBL/GenBank/DDBJ databases">
        <title>Highly reduced genomes of protist endosymbionts show evolutionary convergence.</title>
        <authorList>
            <person name="George E."/>
            <person name="Husnik F."/>
            <person name="Tashyreva D."/>
            <person name="Prokopchuk G."/>
            <person name="Horak A."/>
            <person name="Kwong W.K."/>
            <person name="Lukes J."/>
            <person name="Keeling P.J."/>
        </authorList>
    </citation>
    <scope>NUCLEOTIDE SEQUENCE [LARGE SCALE GENOMIC DNA]</scope>
    <source>
        <strain evidence="4">1605</strain>
    </source>
</reference>
<protein>
    <submittedName>
        <fullName evidence="4">Aspartate-semialdehyde dehydrogenase</fullName>
        <ecNumber evidence="4">1.2.1.11</ecNumber>
    </submittedName>
</protein>
<dbReference type="PANTHER" id="PTHR46278:SF2">
    <property type="entry name" value="ASPARTATE-SEMIALDEHYDE DEHYDROGENASE"/>
    <property type="match status" value="1"/>
</dbReference>
<accession>A0A5C0UDI8</accession>
<dbReference type="SUPFAM" id="SSF51735">
    <property type="entry name" value="NAD(P)-binding Rossmann-fold domains"/>
    <property type="match status" value="1"/>
</dbReference>
<dbReference type="GO" id="GO:0004073">
    <property type="term" value="F:aspartate-semialdehyde dehydrogenase activity"/>
    <property type="evidence" value="ECO:0007669"/>
    <property type="project" value="UniProtKB-EC"/>
</dbReference>
<dbReference type="InterPro" id="IPR012280">
    <property type="entry name" value="Semialdhyde_DH_dimer_dom"/>
</dbReference>
<dbReference type="GO" id="GO:0051287">
    <property type="term" value="F:NAD binding"/>
    <property type="evidence" value="ECO:0007669"/>
    <property type="project" value="InterPro"/>
</dbReference>
<dbReference type="PIRSF" id="PIRSF000148">
    <property type="entry name" value="ASA_dh"/>
    <property type="match status" value="1"/>
</dbReference>
<feature type="active site" description="Proton acceptor" evidence="2">
    <location>
        <position position="239"/>
    </location>
</feature>
<dbReference type="EMBL" id="CP043315">
    <property type="protein sequence ID" value="QEK37819.1"/>
    <property type="molecule type" value="Genomic_DNA"/>
</dbReference>
<dbReference type="Proteomes" id="UP000325155">
    <property type="component" value="Chromosome"/>
</dbReference>
<dbReference type="GO" id="GO:0008652">
    <property type="term" value="P:amino acid biosynthetic process"/>
    <property type="evidence" value="ECO:0007669"/>
    <property type="project" value="InterPro"/>
</dbReference>
<evidence type="ECO:0000259" key="3">
    <source>
        <dbReference type="SMART" id="SM00859"/>
    </source>
</evidence>
<organism evidence="4 5">
    <name type="scientific">Candidatus Cytomitobacter indipagum</name>
    <dbReference type="NCBI Taxonomy" id="2601575"/>
    <lineage>
        <taxon>Bacteria</taxon>
        <taxon>Pseudomonadati</taxon>
        <taxon>Pseudomonadota</taxon>
        <taxon>Alphaproteobacteria</taxon>
        <taxon>Holosporales</taxon>
        <taxon>Holosporaceae</taxon>
        <taxon>Candidatus Cytomitobacter</taxon>
    </lineage>
</organism>
<dbReference type="OrthoDB" id="9805684at2"/>
<keyword evidence="5" id="KW-1185">Reference proteome</keyword>
<proteinExistence type="inferred from homology"/>
<evidence type="ECO:0000313" key="5">
    <source>
        <dbReference type="Proteomes" id="UP000325155"/>
    </source>
</evidence>
<dbReference type="Pfam" id="PF01118">
    <property type="entry name" value="Semialdhyde_dh"/>
    <property type="match status" value="1"/>
</dbReference>
<dbReference type="Gene3D" id="3.40.50.720">
    <property type="entry name" value="NAD(P)-binding Rossmann-like Domain"/>
    <property type="match status" value="1"/>
</dbReference>
<dbReference type="SMART" id="SM00859">
    <property type="entry name" value="Semialdhyde_dh"/>
    <property type="match status" value="1"/>
</dbReference>
<dbReference type="EC" id="1.2.1.11" evidence="4"/>
<dbReference type="GO" id="GO:0046983">
    <property type="term" value="F:protein dimerization activity"/>
    <property type="evidence" value="ECO:0007669"/>
    <property type="project" value="InterPro"/>
</dbReference>
<dbReference type="KEGG" id="cip:FZC35_00235"/>
<dbReference type="AlphaFoldDB" id="A0A5C0UDI8"/>
<evidence type="ECO:0000256" key="2">
    <source>
        <dbReference type="PIRSR" id="PIRSR000148-1"/>
    </source>
</evidence>